<organism evidence="3 4">
    <name type="scientific">Pendulispora brunnea</name>
    <dbReference type="NCBI Taxonomy" id="2905690"/>
    <lineage>
        <taxon>Bacteria</taxon>
        <taxon>Pseudomonadati</taxon>
        <taxon>Myxococcota</taxon>
        <taxon>Myxococcia</taxon>
        <taxon>Myxococcales</taxon>
        <taxon>Sorangiineae</taxon>
        <taxon>Pendulisporaceae</taxon>
        <taxon>Pendulispora</taxon>
    </lineage>
</organism>
<dbReference type="EMBL" id="CP089982">
    <property type="protein sequence ID" value="WXA93714.1"/>
    <property type="molecule type" value="Genomic_DNA"/>
</dbReference>
<dbReference type="SUPFAM" id="SSF49899">
    <property type="entry name" value="Concanavalin A-like lectins/glucanases"/>
    <property type="match status" value="1"/>
</dbReference>
<feature type="region of interest" description="Disordered" evidence="1">
    <location>
        <begin position="33"/>
        <end position="55"/>
    </location>
</feature>
<evidence type="ECO:0000313" key="3">
    <source>
        <dbReference type="EMBL" id="WXA93714.1"/>
    </source>
</evidence>
<proteinExistence type="predicted"/>
<accession>A0ABZ2KA35</accession>
<reference evidence="3 4" key="1">
    <citation type="submission" date="2021-12" db="EMBL/GenBank/DDBJ databases">
        <title>Discovery of the Pendulisporaceae a myxobacterial family with distinct sporulation behavior and unique specialized metabolism.</title>
        <authorList>
            <person name="Garcia R."/>
            <person name="Popoff A."/>
            <person name="Bader C.D."/>
            <person name="Loehr J."/>
            <person name="Walesch S."/>
            <person name="Walt C."/>
            <person name="Boldt J."/>
            <person name="Bunk B."/>
            <person name="Haeckl F.J.F.P.J."/>
            <person name="Gunesch A.P."/>
            <person name="Birkelbach J."/>
            <person name="Nuebel U."/>
            <person name="Pietschmann T."/>
            <person name="Bach T."/>
            <person name="Mueller R."/>
        </authorList>
    </citation>
    <scope>NUCLEOTIDE SEQUENCE [LARGE SCALE GENOMIC DNA]</scope>
    <source>
        <strain evidence="3 4">MSr12523</strain>
    </source>
</reference>
<feature type="chain" id="PRO_5045270291" evidence="2">
    <location>
        <begin position="24"/>
        <end position="285"/>
    </location>
</feature>
<name>A0ABZ2KA35_9BACT</name>
<dbReference type="RefSeq" id="WP_394844313.1">
    <property type="nucleotide sequence ID" value="NZ_CP089982.1"/>
</dbReference>
<dbReference type="InterPro" id="IPR013320">
    <property type="entry name" value="ConA-like_dom_sf"/>
</dbReference>
<protein>
    <submittedName>
        <fullName evidence="3">LamG domain-containing protein</fullName>
    </submittedName>
</protein>
<gene>
    <name evidence="3" type="ORF">LZC95_45580</name>
</gene>
<evidence type="ECO:0000256" key="2">
    <source>
        <dbReference type="SAM" id="SignalP"/>
    </source>
</evidence>
<evidence type="ECO:0000313" key="4">
    <source>
        <dbReference type="Proteomes" id="UP001379533"/>
    </source>
</evidence>
<dbReference type="Gene3D" id="2.60.120.200">
    <property type="match status" value="1"/>
</dbReference>
<dbReference type="PROSITE" id="PS51257">
    <property type="entry name" value="PROKAR_LIPOPROTEIN"/>
    <property type="match status" value="1"/>
</dbReference>
<keyword evidence="2" id="KW-0732">Signal</keyword>
<feature type="signal peptide" evidence="2">
    <location>
        <begin position="1"/>
        <end position="23"/>
    </location>
</feature>
<dbReference type="Proteomes" id="UP001379533">
    <property type="component" value="Chromosome"/>
</dbReference>
<sequence length="285" mass="30235">MMNRRRRALVGWSCAASVFGALATTAAACSSTDASTASDAGPDRGSIIPQPDAPSWTPANLFPDLWLDGDDVVVAGGAVTQWNDRSGKENHAVTAVTDSGARRPTVVEIHGHKIVSFDGQSRLAVADTPSLQWGTDDFTFFVALRSIGLDDPNFGTIYARTTSTVPNPGVQLFMTRSPSTYLVGAEANHRITSLRSGYDDGLLHLVMLRRSGPSLELRVDGVLAGRVTTDPVSVNASDGNGTIGGAREGDKFLRADIAIILGVRASLAEADIAKVEAYVRERYGF</sequence>
<keyword evidence="4" id="KW-1185">Reference proteome</keyword>
<evidence type="ECO:0000256" key="1">
    <source>
        <dbReference type="SAM" id="MobiDB-lite"/>
    </source>
</evidence>